<dbReference type="EMBL" id="CASHTH010003016">
    <property type="protein sequence ID" value="CAI8038865.1"/>
    <property type="molecule type" value="Genomic_DNA"/>
</dbReference>
<gene>
    <name evidence="3" type="ORF">GBAR_LOCUS21656</name>
</gene>
<keyword evidence="2" id="KW-0812">Transmembrane</keyword>
<comment type="caution">
    <text evidence="3">The sequence shown here is derived from an EMBL/GenBank/DDBJ whole genome shotgun (WGS) entry which is preliminary data.</text>
</comment>
<dbReference type="Proteomes" id="UP001174909">
    <property type="component" value="Unassembled WGS sequence"/>
</dbReference>
<feature type="transmembrane region" description="Helical" evidence="2">
    <location>
        <begin position="46"/>
        <end position="64"/>
    </location>
</feature>
<keyword evidence="2" id="KW-1133">Transmembrane helix</keyword>
<evidence type="ECO:0000256" key="1">
    <source>
        <dbReference type="SAM" id="MobiDB-lite"/>
    </source>
</evidence>
<protein>
    <submittedName>
        <fullName evidence="3">Uncharacterized protein</fullName>
    </submittedName>
</protein>
<keyword evidence="2" id="KW-0472">Membrane</keyword>
<evidence type="ECO:0000313" key="4">
    <source>
        <dbReference type="Proteomes" id="UP001174909"/>
    </source>
</evidence>
<dbReference type="AlphaFoldDB" id="A0AA35SZ91"/>
<feature type="region of interest" description="Disordered" evidence="1">
    <location>
        <begin position="83"/>
        <end position="116"/>
    </location>
</feature>
<feature type="region of interest" description="Disordered" evidence="1">
    <location>
        <begin position="1"/>
        <end position="20"/>
    </location>
</feature>
<feature type="compositionally biased region" description="Polar residues" evidence="1">
    <location>
        <begin position="94"/>
        <end position="116"/>
    </location>
</feature>
<sequence>MKSKVETASENRVGEKKDGRKAISANYSNWSAVSMNFAPRSLEMTLWTWVIGLGTGTVFGVYIAQNYQVPNVMELVSKASDLAASYQKRPPPTSGSSPPDQQSPLNDSSTSSPRDK</sequence>
<organism evidence="3 4">
    <name type="scientific">Geodia barretti</name>
    <name type="common">Barrett's horny sponge</name>
    <dbReference type="NCBI Taxonomy" id="519541"/>
    <lineage>
        <taxon>Eukaryota</taxon>
        <taxon>Metazoa</taxon>
        <taxon>Porifera</taxon>
        <taxon>Demospongiae</taxon>
        <taxon>Heteroscleromorpha</taxon>
        <taxon>Tetractinellida</taxon>
        <taxon>Astrophorina</taxon>
        <taxon>Geodiidae</taxon>
        <taxon>Geodia</taxon>
    </lineage>
</organism>
<keyword evidence="4" id="KW-1185">Reference proteome</keyword>
<evidence type="ECO:0000256" key="2">
    <source>
        <dbReference type="SAM" id="Phobius"/>
    </source>
</evidence>
<name>A0AA35SZ91_GEOBA</name>
<reference evidence="3" key="1">
    <citation type="submission" date="2023-03" db="EMBL/GenBank/DDBJ databases">
        <authorList>
            <person name="Steffen K."/>
            <person name="Cardenas P."/>
        </authorList>
    </citation>
    <scope>NUCLEOTIDE SEQUENCE</scope>
</reference>
<proteinExistence type="predicted"/>
<dbReference type="Pfam" id="PF15054">
    <property type="entry name" value="DUF4535"/>
    <property type="match status" value="1"/>
</dbReference>
<accession>A0AA35SZ91</accession>
<evidence type="ECO:0000313" key="3">
    <source>
        <dbReference type="EMBL" id="CAI8038865.1"/>
    </source>
</evidence>
<dbReference type="InterPro" id="IPR027854">
    <property type="entry name" value="STMP1"/>
</dbReference>